<feature type="region of interest" description="Disordered" evidence="1">
    <location>
        <begin position="133"/>
        <end position="166"/>
    </location>
</feature>
<gene>
    <name evidence="2" type="ORF">HAND00432_LOCUS33896</name>
</gene>
<evidence type="ECO:0000256" key="1">
    <source>
        <dbReference type="SAM" id="MobiDB-lite"/>
    </source>
</evidence>
<accession>A0A6U4IKP1</accession>
<feature type="region of interest" description="Disordered" evidence="1">
    <location>
        <begin position="1"/>
        <end position="80"/>
    </location>
</feature>
<sequence>MLSDLVAGYSSSEGGSDDEDKEDAAKKQAEKGAAEEEAKRKADAAGQAKPKRKLPSASAMMATAKAWGPGTQETEPEREIDSVGKKYHNVAPPQGVRAEDGVMGGGGDYIKPVTGYSLDANKVYEGKRMLGGHASGLVPRQVGGRKNVSTEDVGSWTTDKRAKKKE</sequence>
<dbReference type="AlphaFoldDB" id="A0A6U4IKP1"/>
<reference evidence="2" key="1">
    <citation type="submission" date="2021-01" db="EMBL/GenBank/DDBJ databases">
        <authorList>
            <person name="Corre E."/>
            <person name="Pelletier E."/>
            <person name="Niang G."/>
            <person name="Scheremetjew M."/>
            <person name="Finn R."/>
            <person name="Kale V."/>
            <person name="Holt S."/>
            <person name="Cochrane G."/>
            <person name="Meng A."/>
            <person name="Brown T."/>
            <person name="Cohen L."/>
        </authorList>
    </citation>
    <scope>NUCLEOTIDE SEQUENCE</scope>
    <source>
        <strain evidence="2">CCMP644</strain>
    </source>
</reference>
<name>A0A6U4IKP1_HEMAN</name>
<dbReference type="EMBL" id="HBFX01056346">
    <property type="protein sequence ID" value="CAD8982886.1"/>
    <property type="molecule type" value="Transcribed_RNA"/>
</dbReference>
<organism evidence="2">
    <name type="scientific">Hemiselmis andersenii</name>
    <name type="common">Cryptophyte alga</name>
    <dbReference type="NCBI Taxonomy" id="464988"/>
    <lineage>
        <taxon>Eukaryota</taxon>
        <taxon>Cryptophyceae</taxon>
        <taxon>Cryptomonadales</taxon>
        <taxon>Hemiselmidaceae</taxon>
        <taxon>Hemiselmis</taxon>
    </lineage>
</organism>
<proteinExistence type="predicted"/>
<feature type="compositionally biased region" description="Basic and acidic residues" evidence="1">
    <location>
        <begin position="23"/>
        <end position="43"/>
    </location>
</feature>
<protein>
    <submittedName>
        <fullName evidence="2">Uncharacterized protein</fullName>
    </submittedName>
</protein>
<evidence type="ECO:0000313" key="2">
    <source>
        <dbReference type="EMBL" id="CAD8982886.1"/>
    </source>
</evidence>